<organism evidence="2 3">
    <name type="scientific">Datura stramonium</name>
    <name type="common">Jimsonweed</name>
    <name type="synonym">Common thornapple</name>
    <dbReference type="NCBI Taxonomy" id="4076"/>
    <lineage>
        <taxon>Eukaryota</taxon>
        <taxon>Viridiplantae</taxon>
        <taxon>Streptophyta</taxon>
        <taxon>Embryophyta</taxon>
        <taxon>Tracheophyta</taxon>
        <taxon>Spermatophyta</taxon>
        <taxon>Magnoliopsida</taxon>
        <taxon>eudicotyledons</taxon>
        <taxon>Gunneridae</taxon>
        <taxon>Pentapetalae</taxon>
        <taxon>asterids</taxon>
        <taxon>lamiids</taxon>
        <taxon>Solanales</taxon>
        <taxon>Solanaceae</taxon>
        <taxon>Solanoideae</taxon>
        <taxon>Datureae</taxon>
        <taxon>Datura</taxon>
    </lineage>
</organism>
<proteinExistence type="predicted"/>
<feature type="non-terminal residue" evidence="2">
    <location>
        <position position="85"/>
    </location>
</feature>
<dbReference type="EMBL" id="JACEIK010004634">
    <property type="protein sequence ID" value="MCD9645989.1"/>
    <property type="molecule type" value="Genomic_DNA"/>
</dbReference>
<dbReference type="Proteomes" id="UP000823775">
    <property type="component" value="Unassembled WGS sequence"/>
</dbReference>
<gene>
    <name evidence="2" type="ORF">HAX54_035480</name>
</gene>
<evidence type="ECO:0000256" key="1">
    <source>
        <dbReference type="SAM" id="MobiDB-lite"/>
    </source>
</evidence>
<name>A0ABS8VGJ4_DATST</name>
<comment type="caution">
    <text evidence="2">The sequence shown here is derived from an EMBL/GenBank/DDBJ whole genome shotgun (WGS) entry which is preliminary data.</text>
</comment>
<accession>A0ABS8VGJ4</accession>
<protein>
    <submittedName>
        <fullName evidence="2">Uncharacterized protein</fullName>
    </submittedName>
</protein>
<feature type="region of interest" description="Disordered" evidence="1">
    <location>
        <begin position="40"/>
        <end position="67"/>
    </location>
</feature>
<evidence type="ECO:0000313" key="3">
    <source>
        <dbReference type="Proteomes" id="UP000823775"/>
    </source>
</evidence>
<keyword evidence="3" id="KW-1185">Reference proteome</keyword>
<sequence>MKLSTWMHYHARGTRLSAQQNARCGNIMHSMPCARHNIVGRMPGMRRPAPLRVGRSGRHAEAQTRRVTRHCQCGSSWGDAQVSQN</sequence>
<reference evidence="2 3" key="1">
    <citation type="journal article" date="2021" name="BMC Genomics">
        <title>Datura genome reveals duplications of psychoactive alkaloid biosynthetic genes and high mutation rate following tissue culture.</title>
        <authorList>
            <person name="Rajewski A."/>
            <person name="Carter-House D."/>
            <person name="Stajich J."/>
            <person name="Litt A."/>
        </authorList>
    </citation>
    <scope>NUCLEOTIDE SEQUENCE [LARGE SCALE GENOMIC DNA]</scope>
    <source>
        <strain evidence="2">AR-01</strain>
    </source>
</reference>
<evidence type="ECO:0000313" key="2">
    <source>
        <dbReference type="EMBL" id="MCD9645989.1"/>
    </source>
</evidence>